<dbReference type="InterPro" id="IPR007485">
    <property type="entry name" value="LPS_assembly_LptE"/>
</dbReference>
<dbReference type="GO" id="GO:0019867">
    <property type="term" value="C:outer membrane"/>
    <property type="evidence" value="ECO:0007669"/>
    <property type="project" value="InterPro"/>
</dbReference>
<sequence>MIMVSYFFTQKFFMFPLSMKPNVILNSCKISIYSIAFLLLFVIPMGGCGYSSKSLLRSNVRSVYIPIFDNDTFRRGFEFDLTKAIRDQILMRTPLNIVNKDEADSVLFGKITNVYENVLIEDTRDNIVESRVTIGLEIRWIDKRTGRVIVERKNIHAPAEFIVRRNETLTSASNEAFVRVARSVVEAMQEDW</sequence>
<dbReference type="Gene3D" id="3.40.50.10610">
    <property type="entry name" value="ABC-type transport auxiliary lipoprotein component"/>
    <property type="match status" value="1"/>
</dbReference>
<gene>
    <name evidence="1" type="ORF">JETT_2950</name>
</gene>
<evidence type="ECO:0000313" key="1">
    <source>
        <dbReference type="EMBL" id="TLD40796.1"/>
    </source>
</evidence>
<accession>A0A533Q819</accession>
<dbReference type="Proteomes" id="UP000319783">
    <property type="component" value="Unassembled WGS sequence"/>
</dbReference>
<proteinExistence type="predicted"/>
<comment type="caution">
    <text evidence="1">The sequence shown here is derived from an EMBL/GenBank/DDBJ whole genome shotgun (WGS) entry which is preliminary data.</text>
</comment>
<reference evidence="1 2" key="1">
    <citation type="submission" date="2019-04" db="EMBL/GenBank/DDBJ databases">
        <title>Genome of a novel bacterium Candidatus Jettenia ecosi reconstructed from metagenome of an anammox bioreactor.</title>
        <authorList>
            <person name="Mardanov A.V."/>
            <person name="Beletsky A.V."/>
            <person name="Ravin N.V."/>
            <person name="Botchkova E.A."/>
            <person name="Litti Y.V."/>
            <person name="Nozhevnikova A.N."/>
        </authorList>
    </citation>
    <scope>NUCLEOTIDE SEQUENCE [LARGE SCALE GENOMIC DNA]</scope>
    <source>
        <strain evidence="1">J2</strain>
    </source>
</reference>
<dbReference type="EMBL" id="SULG01000080">
    <property type="protein sequence ID" value="TLD40796.1"/>
    <property type="molecule type" value="Genomic_DNA"/>
</dbReference>
<organism evidence="1 2">
    <name type="scientific">Candidatus Jettenia ecosi</name>
    <dbReference type="NCBI Taxonomy" id="2494326"/>
    <lineage>
        <taxon>Bacteria</taxon>
        <taxon>Pseudomonadati</taxon>
        <taxon>Planctomycetota</taxon>
        <taxon>Candidatus Brocadiia</taxon>
        <taxon>Candidatus Brocadiales</taxon>
        <taxon>Candidatus Brocadiaceae</taxon>
        <taxon>Candidatus Jettenia</taxon>
    </lineage>
</organism>
<protein>
    <recommendedName>
        <fullName evidence="3">Lipoprotein</fullName>
    </recommendedName>
</protein>
<dbReference type="AlphaFoldDB" id="A0A533Q819"/>
<evidence type="ECO:0000313" key="2">
    <source>
        <dbReference type="Proteomes" id="UP000319783"/>
    </source>
</evidence>
<dbReference type="GO" id="GO:0043165">
    <property type="term" value="P:Gram-negative-bacterium-type cell outer membrane assembly"/>
    <property type="evidence" value="ECO:0007669"/>
    <property type="project" value="InterPro"/>
</dbReference>
<dbReference type="Pfam" id="PF04390">
    <property type="entry name" value="LptE"/>
    <property type="match status" value="1"/>
</dbReference>
<name>A0A533Q819_9BACT</name>
<evidence type="ECO:0008006" key="3">
    <source>
        <dbReference type="Google" id="ProtNLM"/>
    </source>
</evidence>